<accession>A0A9D3MG18</accession>
<comment type="caution">
    <text evidence="1">The sequence shown here is derived from an EMBL/GenBank/DDBJ whole genome shotgun (WGS) entry which is preliminary data.</text>
</comment>
<keyword evidence="2" id="KW-1185">Reference proteome</keyword>
<proteinExistence type="predicted"/>
<evidence type="ECO:0000313" key="2">
    <source>
        <dbReference type="Proteomes" id="UP001044222"/>
    </source>
</evidence>
<name>A0A9D3MG18_ANGAN</name>
<gene>
    <name evidence="1" type="ORF">ANANG_G00132260</name>
</gene>
<dbReference type="Proteomes" id="UP001044222">
    <property type="component" value="Chromosome 6"/>
</dbReference>
<sequence>MIGGRSTAGCEPRRWSPLVAGGHDSLLPFSLPIRDPGGCAQSKVWSRLFDYEGTRVGPYCASPSCTLSVAFMK</sequence>
<dbReference type="EMBL" id="JAFIRN010000006">
    <property type="protein sequence ID" value="KAG5848004.1"/>
    <property type="molecule type" value="Genomic_DNA"/>
</dbReference>
<dbReference type="AlphaFoldDB" id="A0A9D3MG18"/>
<reference evidence="1" key="1">
    <citation type="submission" date="2021-01" db="EMBL/GenBank/DDBJ databases">
        <title>A chromosome-scale assembly of European eel, Anguilla anguilla.</title>
        <authorList>
            <person name="Henkel C."/>
            <person name="Jong-Raadsen S.A."/>
            <person name="Dufour S."/>
            <person name="Weltzien F.-A."/>
            <person name="Palstra A.P."/>
            <person name="Pelster B."/>
            <person name="Spaink H.P."/>
            <person name="Van Den Thillart G.E."/>
            <person name="Jansen H."/>
            <person name="Zahm M."/>
            <person name="Klopp C."/>
            <person name="Cedric C."/>
            <person name="Louis A."/>
            <person name="Berthelot C."/>
            <person name="Parey E."/>
            <person name="Roest Crollius H."/>
            <person name="Montfort J."/>
            <person name="Robinson-Rechavi M."/>
            <person name="Bucao C."/>
            <person name="Bouchez O."/>
            <person name="Gislard M."/>
            <person name="Lluch J."/>
            <person name="Milhes M."/>
            <person name="Lampietro C."/>
            <person name="Lopez Roques C."/>
            <person name="Donnadieu C."/>
            <person name="Braasch I."/>
            <person name="Desvignes T."/>
            <person name="Postlethwait J."/>
            <person name="Bobe J."/>
            <person name="Guiguen Y."/>
            <person name="Dirks R."/>
        </authorList>
    </citation>
    <scope>NUCLEOTIDE SEQUENCE</scope>
    <source>
        <strain evidence="1">Tag_6206</strain>
        <tissue evidence="1">Liver</tissue>
    </source>
</reference>
<evidence type="ECO:0000313" key="1">
    <source>
        <dbReference type="EMBL" id="KAG5848004.1"/>
    </source>
</evidence>
<organism evidence="1 2">
    <name type="scientific">Anguilla anguilla</name>
    <name type="common">European freshwater eel</name>
    <name type="synonym">Muraena anguilla</name>
    <dbReference type="NCBI Taxonomy" id="7936"/>
    <lineage>
        <taxon>Eukaryota</taxon>
        <taxon>Metazoa</taxon>
        <taxon>Chordata</taxon>
        <taxon>Craniata</taxon>
        <taxon>Vertebrata</taxon>
        <taxon>Euteleostomi</taxon>
        <taxon>Actinopterygii</taxon>
        <taxon>Neopterygii</taxon>
        <taxon>Teleostei</taxon>
        <taxon>Anguilliformes</taxon>
        <taxon>Anguillidae</taxon>
        <taxon>Anguilla</taxon>
    </lineage>
</organism>
<protein>
    <submittedName>
        <fullName evidence="1">Uncharacterized protein</fullName>
    </submittedName>
</protein>